<gene>
    <name evidence="3 7" type="primary">grpE</name>
    <name evidence="7" type="ORF">DCC35_05870</name>
</gene>
<dbReference type="PRINTS" id="PR00773">
    <property type="entry name" value="GRPEPROTEIN"/>
</dbReference>
<dbReference type="HAMAP" id="MF_01151">
    <property type="entry name" value="GrpE"/>
    <property type="match status" value="1"/>
</dbReference>
<dbReference type="SUPFAM" id="SSF58014">
    <property type="entry name" value="Coiled-coil domain of nucleotide exchange factor GrpE"/>
    <property type="match status" value="1"/>
</dbReference>
<dbReference type="RefSeq" id="WP_137089894.1">
    <property type="nucleotide sequence ID" value="NZ_CP028923.1"/>
</dbReference>
<dbReference type="CDD" id="cd00446">
    <property type="entry name" value="GrpE"/>
    <property type="match status" value="1"/>
</dbReference>
<comment type="similarity">
    <text evidence="1 3 5">Belongs to the GrpE family.</text>
</comment>
<dbReference type="GO" id="GO:0051082">
    <property type="term" value="F:unfolded protein binding"/>
    <property type="evidence" value="ECO:0007669"/>
    <property type="project" value="TreeGrafter"/>
</dbReference>
<evidence type="ECO:0000256" key="6">
    <source>
        <dbReference type="SAM" id="MobiDB-lite"/>
    </source>
</evidence>
<dbReference type="SUPFAM" id="SSF51064">
    <property type="entry name" value="Head domain of nucleotide exchange factor GrpE"/>
    <property type="match status" value="1"/>
</dbReference>
<dbReference type="Proteomes" id="UP000298616">
    <property type="component" value="Chromosome"/>
</dbReference>
<dbReference type="Pfam" id="PF01025">
    <property type="entry name" value="GrpE"/>
    <property type="match status" value="1"/>
</dbReference>
<reference evidence="7 8" key="1">
    <citation type="submission" date="2018-04" db="EMBL/GenBank/DDBJ databases">
        <title>Complete genome uncultured novel isolate.</title>
        <authorList>
            <person name="Merlino G."/>
        </authorList>
    </citation>
    <scope>NUCLEOTIDE SEQUENCE [LARGE SCALE GENOMIC DNA]</scope>
    <source>
        <strain evidence="8">R1DC9</strain>
    </source>
</reference>
<dbReference type="GO" id="GO:0042803">
    <property type="term" value="F:protein homodimerization activity"/>
    <property type="evidence" value="ECO:0007669"/>
    <property type="project" value="InterPro"/>
</dbReference>
<feature type="compositionally biased region" description="Basic and acidic residues" evidence="6">
    <location>
        <begin position="10"/>
        <end position="22"/>
    </location>
</feature>
<name>A0A4D7JTS8_9BACT</name>
<dbReference type="KEGG" id="fpf:DCC35_05870"/>
<dbReference type="PROSITE" id="PS01071">
    <property type="entry name" value="GRPE"/>
    <property type="match status" value="1"/>
</dbReference>
<dbReference type="Gene3D" id="3.90.20.20">
    <property type="match status" value="1"/>
</dbReference>
<comment type="subunit">
    <text evidence="3">Homodimer.</text>
</comment>
<evidence type="ECO:0000256" key="2">
    <source>
        <dbReference type="ARBA" id="ARBA00023186"/>
    </source>
</evidence>
<protein>
    <recommendedName>
        <fullName evidence="3 4">Protein GrpE</fullName>
    </recommendedName>
    <alternativeName>
        <fullName evidence="3">HSP-70 cofactor</fullName>
    </alternativeName>
</protein>
<evidence type="ECO:0000256" key="4">
    <source>
        <dbReference type="RuleBase" id="RU000639"/>
    </source>
</evidence>
<dbReference type="EMBL" id="CP028923">
    <property type="protein sequence ID" value="QCK14305.1"/>
    <property type="molecule type" value="Genomic_DNA"/>
</dbReference>
<evidence type="ECO:0000313" key="7">
    <source>
        <dbReference type="EMBL" id="QCK14305.1"/>
    </source>
</evidence>
<evidence type="ECO:0000256" key="5">
    <source>
        <dbReference type="RuleBase" id="RU004478"/>
    </source>
</evidence>
<dbReference type="InterPro" id="IPR000740">
    <property type="entry name" value="GrpE"/>
</dbReference>
<sequence length="193" mass="22072">MGNSQNENKNQQEQEVKEKNQEVENAVEENVQKSENEENEESKQESPEELLKAEVDSLNDKYIRLYSEFDNYRRRTAKERLEMVKTAGEDILKDLLPIMDDFERSLQAIKDENPDVVAGVKLIYDKLARLLDAKGVKVMELEQGSDFDADYQEAVTAIPSPSPELKGKIVDVIEKGYMIDEKVLRFAKVVIGS</sequence>
<evidence type="ECO:0000256" key="1">
    <source>
        <dbReference type="ARBA" id="ARBA00009054"/>
    </source>
</evidence>
<feature type="compositionally biased region" description="Basic and acidic residues" evidence="6">
    <location>
        <begin position="30"/>
        <end position="51"/>
    </location>
</feature>
<organism evidence="7 8">
    <name type="scientific">Mangrovivirga cuniculi</name>
    <dbReference type="NCBI Taxonomy" id="2715131"/>
    <lineage>
        <taxon>Bacteria</taxon>
        <taxon>Pseudomonadati</taxon>
        <taxon>Bacteroidota</taxon>
        <taxon>Cytophagia</taxon>
        <taxon>Cytophagales</taxon>
        <taxon>Mangrovivirgaceae</taxon>
        <taxon>Mangrovivirga</taxon>
    </lineage>
</organism>
<dbReference type="InterPro" id="IPR013805">
    <property type="entry name" value="GrpE_CC"/>
</dbReference>
<feature type="region of interest" description="Disordered" evidence="6">
    <location>
        <begin position="1"/>
        <end position="51"/>
    </location>
</feature>
<dbReference type="GO" id="GO:0051087">
    <property type="term" value="F:protein-folding chaperone binding"/>
    <property type="evidence" value="ECO:0007669"/>
    <property type="project" value="InterPro"/>
</dbReference>
<dbReference type="GO" id="GO:0006457">
    <property type="term" value="P:protein folding"/>
    <property type="evidence" value="ECO:0007669"/>
    <property type="project" value="InterPro"/>
</dbReference>
<comment type="subcellular location">
    <subcellularLocation>
        <location evidence="3">Cytoplasm</location>
    </subcellularLocation>
</comment>
<accession>A0A4D7JTS8</accession>
<keyword evidence="8" id="KW-1185">Reference proteome</keyword>
<dbReference type="Gene3D" id="2.30.22.10">
    <property type="entry name" value="Head domain of nucleotide exchange factor GrpE"/>
    <property type="match status" value="1"/>
</dbReference>
<comment type="function">
    <text evidence="3 4">Participates actively in the response to hyperosmotic and heat shock by preventing the aggregation of stress-denatured proteins, in association with DnaK and GrpE. It is the nucleotide exchange factor for DnaK and may function as a thermosensor. Unfolded proteins bind initially to DnaJ; upon interaction with the DnaJ-bound protein, DnaK hydrolyzes its bound ATP, resulting in the formation of a stable complex. GrpE releases ADP from DnaK; ATP binding to DnaK triggers the release of the substrate protein, thus completing the reaction cycle. Several rounds of ATP-dependent interactions between DnaJ, DnaK and GrpE are required for fully efficient folding.</text>
</comment>
<keyword evidence="3" id="KW-0963">Cytoplasm</keyword>
<keyword evidence="2 3" id="KW-0143">Chaperone</keyword>
<dbReference type="PANTHER" id="PTHR21237:SF23">
    <property type="entry name" value="GRPE PROTEIN HOMOLOG, MITOCHONDRIAL"/>
    <property type="match status" value="1"/>
</dbReference>
<dbReference type="GO" id="GO:0000774">
    <property type="term" value="F:adenyl-nucleotide exchange factor activity"/>
    <property type="evidence" value="ECO:0007669"/>
    <property type="project" value="InterPro"/>
</dbReference>
<dbReference type="OrthoDB" id="9812586at2"/>
<proteinExistence type="inferred from homology"/>
<dbReference type="GO" id="GO:0005737">
    <property type="term" value="C:cytoplasm"/>
    <property type="evidence" value="ECO:0007669"/>
    <property type="project" value="UniProtKB-SubCell"/>
</dbReference>
<keyword evidence="3 4" id="KW-0346">Stress response</keyword>
<evidence type="ECO:0000313" key="8">
    <source>
        <dbReference type="Proteomes" id="UP000298616"/>
    </source>
</evidence>
<evidence type="ECO:0000256" key="3">
    <source>
        <dbReference type="HAMAP-Rule" id="MF_01151"/>
    </source>
</evidence>
<dbReference type="PANTHER" id="PTHR21237">
    <property type="entry name" value="GRPE PROTEIN"/>
    <property type="match status" value="1"/>
</dbReference>
<dbReference type="InterPro" id="IPR009012">
    <property type="entry name" value="GrpE_head"/>
</dbReference>
<dbReference type="AlphaFoldDB" id="A0A4D7JTS8"/>